<dbReference type="EMBL" id="MUJZ01011862">
    <property type="protein sequence ID" value="OTF81764.1"/>
    <property type="molecule type" value="Genomic_DNA"/>
</dbReference>
<name>A0A1Y3BP10_EURMA</name>
<reference evidence="1 2" key="1">
    <citation type="submission" date="2017-03" db="EMBL/GenBank/DDBJ databases">
        <title>Genome Survey of Euroglyphus maynei.</title>
        <authorList>
            <person name="Arlian L.G."/>
            <person name="Morgan M.S."/>
            <person name="Rider S.D."/>
        </authorList>
    </citation>
    <scope>NUCLEOTIDE SEQUENCE [LARGE SCALE GENOMIC DNA]</scope>
    <source>
        <strain evidence="1">Arlian Lab</strain>
        <tissue evidence="1">Whole body</tissue>
    </source>
</reference>
<sequence length="23" mass="2834">MVQIQIYRIKMAGIRYIWPHFVA</sequence>
<gene>
    <name evidence="1" type="ORF">BLA29_013300</name>
</gene>
<evidence type="ECO:0000313" key="1">
    <source>
        <dbReference type="EMBL" id="OTF81764.1"/>
    </source>
</evidence>
<accession>A0A1Y3BP10</accession>
<dbReference type="AlphaFoldDB" id="A0A1Y3BP10"/>
<organism evidence="1 2">
    <name type="scientific">Euroglyphus maynei</name>
    <name type="common">Mayne's house dust mite</name>
    <dbReference type="NCBI Taxonomy" id="6958"/>
    <lineage>
        <taxon>Eukaryota</taxon>
        <taxon>Metazoa</taxon>
        <taxon>Ecdysozoa</taxon>
        <taxon>Arthropoda</taxon>
        <taxon>Chelicerata</taxon>
        <taxon>Arachnida</taxon>
        <taxon>Acari</taxon>
        <taxon>Acariformes</taxon>
        <taxon>Sarcoptiformes</taxon>
        <taxon>Astigmata</taxon>
        <taxon>Psoroptidia</taxon>
        <taxon>Analgoidea</taxon>
        <taxon>Pyroglyphidae</taxon>
        <taxon>Pyroglyphinae</taxon>
        <taxon>Euroglyphus</taxon>
    </lineage>
</organism>
<evidence type="ECO:0000313" key="2">
    <source>
        <dbReference type="Proteomes" id="UP000194236"/>
    </source>
</evidence>
<dbReference type="Proteomes" id="UP000194236">
    <property type="component" value="Unassembled WGS sequence"/>
</dbReference>
<comment type="caution">
    <text evidence="1">The sequence shown here is derived from an EMBL/GenBank/DDBJ whole genome shotgun (WGS) entry which is preliminary data.</text>
</comment>
<proteinExistence type="predicted"/>
<protein>
    <submittedName>
        <fullName evidence="1">Uncharacterized protein</fullName>
    </submittedName>
</protein>
<keyword evidence="2" id="KW-1185">Reference proteome</keyword>